<evidence type="ECO:0000313" key="8">
    <source>
        <dbReference type="Proteomes" id="UP000679779"/>
    </source>
</evidence>
<dbReference type="PANTHER" id="PTHR33164:SF5">
    <property type="entry name" value="ORGANIC HYDROPEROXIDE RESISTANCE TRANSCRIPTIONAL REGULATOR"/>
    <property type="match status" value="1"/>
</dbReference>
<accession>A0A920C7Z1</accession>
<protein>
    <submittedName>
        <fullName evidence="7">MarR family transcriptional regulator</fullName>
    </submittedName>
</protein>
<dbReference type="AlphaFoldDB" id="A0A920C7Z1"/>
<dbReference type="InterPro" id="IPR036390">
    <property type="entry name" value="WH_DNA-bd_sf"/>
</dbReference>
<dbReference type="Gene3D" id="1.10.10.10">
    <property type="entry name" value="Winged helix-like DNA-binding domain superfamily/Winged helix DNA-binding domain"/>
    <property type="match status" value="1"/>
</dbReference>
<dbReference type="FunFam" id="1.10.10.10:FF:000163">
    <property type="entry name" value="MarR family transcriptional regulator"/>
    <property type="match status" value="1"/>
</dbReference>
<dbReference type="InterPro" id="IPR039422">
    <property type="entry name" value="MarR/SlyA-like"/>
</dbReference>
<comment type="caution">
    <text evidence="7">The sequence shown here is derived from an EMBL/GenBank/DDBJ whole genome shotgun (WGS) entry which is preliminary data.</text>
</comment>
<evidence type="ECO:0000256" key="3">
    <source>
        <dbReference type="ARBA" id="ARBA00023015"/>
    </source>
</evidence>
<evidence type="ECO:0000256" key="5">
    <source>
        <dbReference type="ARBA" id="ARBA00023163"/>
    </source>
</evidence>
<dbReference type="PANTHER" id="PTHR33164">
    <property type="entry name" value="TRANSCRIPTIONAL REGULATOR, MARR FAMILY"/>
    <property type="match status" value="1"/>
</dbReference>
<evidence type="ECO:0000259" key="6">
    <source>
        <dbReference type="PROSITE" id="PS50995"/>
    </source>
</evidence>
<keyword evidence="8" id="KW-1185">Reference proteome</keyword>
<dbReference type="PROSITE" id="PS50995">
    <property type="entry name" value="HTH_MARR_2"/>
    <property type="match status" value="1"/>
</dbReference>
<organism evidence="7 8">
    <name type="scientific">Paenibacillus albilobatus</name>
    <dbReference type="NCBI Taxonomy" id="2716884"/>
    <lineage>
        <taxon>Bacteria</taxon>
        <taxon>Bacillati</taxon>
        <taxon>Bacillota</taxon>
        <taxon>Bacilli</taxon>
        <taxon>Bacillales</taxon>
        <taxon>Paenibacillaceae</taxon>
        <taxon>Paenibacillus</taxon>
    </lineage>
</organism>
<dbReference type="Proteomes" id="UP000679779">
    <property type="component" value="Unassembled WGS sequence"/>
</dbReference>
<dbReference type="InterPro" id="IPR036388">
    <property type="entry name" value="WH-like_DNA-bd_sf"/>
</dbReference>
<dbReference type="RefSeq" id="WP_160037921.1">
    <property type="nucleotide sequence ID" value="NZ_BORQ01000001.1"/>
</dbReference>
<dbReference type="GO" id="GO:0005737">
    <property type="term" value="C:cytoplasm"/>
    <property type="evidence" value="ECO:0007669"/>
    <property type="project" value="UniProtKB-SubCell"/>
</dbReference>
<evidence type="ECO:0000256" key="1">
    <source>
        <dbReference type="ARBA" id="ARBA00004496"/>
    </source>
</evidence>
<dbReference type="GO" id="GO:0006950">
    <property type="term" value="P:response to stress"/>
    <property type="evidence" value="ECO:0007669"/>
    <property type="project" value="TreeGrafter"/>
</dbReference>
<dbReference type="Pfam" id="PF22381">
    <property type="entry name" value="Staph_reg_Sar_Rot"/>
    <property type="match status" value="1"/>
</dbReference>
<dbReference type="EMBL" id="BORQ01000001">
    <property type="protein sequence ID" value="GIO29516.1"/>
    <property type="molecule type" value="Genomic_DNA"/>
</dbReference>
<proteinExistence type="predicted"/>
<name>A0A920C7Z1_9BACL</name>
<keyword evidence="3" id="KW-0805">Transcription regulation</keyword>
<reference evidence="7" key="1">
    <citation type="submission" date="2021-03" db="EMBL/GenBank/DDBJ databases">
        <title>Antimicrobial resistance genes in bacteria isolated from Japanese honey, and their potential for conferring macrolide and lincosamide resistance in the American foulbrood pathogen Paenibacillus larvae.</title>
        <authorList>
            <person name="Okamoto M."/>
            <person name="Kumagai M."/>
            <person name="Kanamori H."/>
            <person name="Takamatsu D."/>
        </authorList>
    </citation>
    <scope>NUCLEOTIDE SEQUENCE</scope>
    <source>
        <strain evidence="7">J2TS6</strain>
    </source>
</reference>
<dbReference type="InterPro" id="IPR055166">
    <property type="entry name" value="Transc_reg_Sar_Rot_HTH"/>
</dbReference>
<dbReference type="SUPFAM" id="SSF46785">
    <property type="entry name" value="Winged helix' DNA-binding domain"/>
    <property type="match status" value="1"/>
</dbReference>
<dbReference type="GO" id="GO:0003700">
    <property type="term" value="F:DNA-binding transcription factor activity"/>
    <property type="evidence" value="ECO:0007669"/>
    <property type="project" value="InterPro"/>
</dbReference>
<dbReference type="SMART" id="SM00347">
    <property type="entry name" value="HTH_MARR"/>
    <property type="match status" value="1"/>
</dbReference>
<dbReference type="InterPro" id="IPR000835">
    <property type="entry name" value="HTH_MarR-typ"/>
</dbReference>
<feature type="domain" description="HTH marR-type" evidence="6">
    <location>
        <begin position="10"/>
        <end position="147"/>
    </location>
</feature>
<comment type="subcellular location">
    <subcellularLocation>
        <location evidence="1">Cytoplasm</location>
    </subcellularLocation>
</comment>
<evidence type="ECO:0000256" key="4">
    <source>
        <dbReference type="ARBA" id="ARBA00023125"/>
    </source>
</evidence>
<dbReference type="PRINTS" id="PR00598">
    <property type="entry name" value="HTHMARR"/>
</dbReference>
<gene>
    <name evidence="7" type="primary">ohrR</name>
    <name evidence="7" type="ORF">J2TS6_06570</name>
</gene>
<keyword evidence="2" id="KW-0963">Cytoplasm</keyword>
<dbReference type="GO" id="GO:0003677">
    <property type="term" value="F:DNA binding"/>
    <property type="evidence" value="ECO:0007669"/>
    <property type="project" value="UniProtKB-KW"/>
</dbReference>
<sequence length="150" mass="17437">MQPNEYMKLENQLCFAFYTCSREIMKLYRPLLSPLGLTYTQYITMLSLWERDGVTVKELGSKLFLDSGTLTPLLKKLETMELITRTRDKVDERNVIIELTDKGRAFREQAAEVPKKLYAGTNVQLEDITAMHEHIQSFLQKIGELSEKQE</sequence>
<evidence type="ECO:0000256" key="2">
    <source>
        <dbReference type="ARBA" id="ARBA00022490"/>
    </source>
</evidence>
<evidence type="ECO:0000313" key="7">
    <source>
        <dbReference type="EMBL" id="GIO29516.1"/>
    </source>
</evidence>
<keyword evidence="4" id="KW-0238">DNA-binding</keyword>
<keyword evidence="5" id="KW-0804">Transcription</keyword>